<accession>A0ABW0MD78</accession>
<dbReference type="Proteomes" id="UP001596045">
    <property type="component" value="Unassembled WGS sequence"/>
</dbReference>
<keyword evidence="2" id="KW-1185">Reference proteome</keyword>
<organism evidence="1 2">
    <name type="scientific">Paraherbaspirillum soli</name>
    <dbReference type="NCBI Taxonomy" id="631222"/>
    <lineage>
        <taxon>Bacteria</taxon>
        <taxon>Pseudomonadati</taxon>
        <taxon>Pseudomonadota</taxon>
        <taxon>Betaproteobacteria</taxon>
        <taxon>Burkholderiales</taxon>
        <taxon>Oxalobacteraceae</taxon>
        <taxon>Paraherbaspirillum</taxon>
    </lineage>
</organism>
<evidence type="ECO:0000313" key="1">
    <source>
        <dbReference type="EMBL" id="MFC5475391.1"/>
    </source>
</evidence>
<comment type="caution">
    <text evidence="1">The sequence shown here is derived from an EMBL/GenBank/DDBJ whole genome shotgun (WGS) entry which is preliminary data.</text>
</comment>
<evidence type="ECO:0000313" key="2">
    <source>
        <dbReference type="Proteomes" id="UP001596045"/>
    </source>
</evidence>
<name>A0ABW0MD78_9BURK</name>
<reference evidence="2" key="1">
    <citation type="journal article" date="2019" name="Int. J. Syst. Evol. Microbiol.">
        <title>The Global Catalogue of Microorganisms (GCM) 10K type strain sequencing project: providing services to taxonomists for standard genome sequencing and annotation.</title>
        <authorList>
            <consortium name="The Broad Institute Genomics Platform"/>
            <consortium name="The Broad Institute Genome Sequencing Center for Infectious Disease"/>
            <person name="Wu L."/>
            <person name="Ma J."/>
        </authorList>
    </citation>
    <scope>NUCLEOTIDE SEQUENCE [LARGE SCALE GENOMIC DNA]</scope>
    <source>
        <strain evidence="2">JCM 17066</strain>
    </source>
</reference>
<protein>
    <submittedName>
        <fullName evidence="1">Uncharacterized protein</fullName>
    </submittedName>
</protein>
<proteinExistence type="predicted"/>
<dbReference type="RefSeq" id="WP_378998619.1">
    <property type="nucleotide sequence ID" value="NZ_JBHSMT010000026.1"/>
</dbReference>
<dbReference type="EMBL" id="JBHSMT010000026">
    <property type="protein sequence ID" value="MFC5475391.1"/>
    <property type="molecule type" value="Genomic_DNA"/>
</dbReference>
<gene>
    <name evidence="1" type="ORF">ACFPM8_15635</name>
</gene>
<sequence>MTPWMWFWAPQLHLPFSGNLAQQIEPNTDWFFNGIQPKAGNADVEKQAFNIASYGKQLGLLTEVLLSIADAESVDPKKAAESLARLKEIRQKIEDLKSENAAKPAEAAVALLDKLRADDRQQFDIVLQRYTARPET</sequence>